<proteinExistence type="predicted"/>
<evidence type="ECO:0000313" key="1">
    <source>
        <dbReference type="EMBL" id="MCI4681484.1"/>
    </source>
</evidence>
<organism evidence="1 2">
    <name type="scientific">Candidatus Rhodoblastus alkanivorans</name>
    <dbReference type="NCBI Taxonomy" id="2954117"/>
    <lineage>
        <taxon>Bacteria</taxon>
        <taxon>Pseudomonadati</taxon>
        <taxon>Pseudomonadota</taxon>
        <taxon>Alphaproteobacteria</taxon>
        <taxon>Hyphomicrobiales</taxon>
        <taxon>Rhodoblastaceae</taxon>
        <taxon>Rhodoblastus</taxon>
    </lineage>
</organism>
<gene>
    <name evidence="1" type="primary">lptE</name>
    <name evidence="1" type="ORF">K2U94_01645</name>
</gene>
<sequence>MILAVGLASCVEPLYGPKFDGVSVAADLRAIKVEPIPDRIGHYLENELIFALNGTGSTPTPKYRLVVTVHERLSTPIINSVTGEAQAGDVNVDADYRLYKIAGDQQPIASGNVTEFVVYDRSTQRLSNVRAARDAEIRNAKMLADQIRTRIAVALDNRKT</sequence>
<dbReference type="EMBL" id="JAIVFP010000001">
    <property type="protein sequence ID" value="MCI4681484.1"/>
    <property type="molecule type" value="Genomic_DNA"/>
</dbReference>
<dbReference type="Gene3D" id="3.30.160.150">
    <property type="entry name" value="Lipoprotein like domain"/>
    <property type="match status" value="1"/>
</dbReference>
<protein>
    <submittedName>
        <fullName evidence="1">LPS assembly lipoprotein LptE</fullName>
    </submittedName>
</protein>
<comment type="caution">
    <text evidence="1">The sequence shown here is derived from an EMBL/GenBank/DDBJ whole genome shotgun (WGS) entry which is preliminary data.</text>
</comment>
<reference evidence="1" key="1">
    <citation type="journal article" date="2022" name="ISME J.">
        <title>Identification of active gaseous-alkane degraders at natural gas seeps.</title>
        <authorList>
            <person name="Farhan Ul Haque M."/>
            <person name="Hernandez M."/>
            <person name="Crombie A.T."/>
            <person name="Murrell J.C."/>
        </authorList>
    </citation>
    <scope>NUCLEOTIDE SEQUENCE</scope>
    <source>
        <strain evidence="1">PC2</strain>
    </source>
</reference>
<accession>A0ABS9Z1H5</accession>
<keyword evidence="2" id="KW-1185">Reference proteome</keyword>
<keyword evidence="1" id="KW-0449">Lipoprotein</keyword>
<name>A0ABS9Z1H5_9HYPH</name>
<dbReference type="Proteomes" id="UP001139104">
    <property type="component" value="Unassembled WGS sequence"/>
</dbReference>
<evidence type="ECO:0000313" key="2">
    <source>
        <dbReference type="Proteomes" id="UP001139104"/>
    </source>
</evidence>
<dbReference type="RefSeq" id="WP_243065545.1">
    <property type="nucleotide sequence ID" value="NZ_JAIVFK010000033.1"/>
</dbReference>